<sequence length="83" mass="9407">MTNPILPPTTRRQRPRSTTRTRPYLPVLRPARPLSRPARSARAVRHYAMVAWNRQRMGLAPTPVTHAPRLAYDLLAAEAGAER</sequence>
<comment type="caution">
    <text evidence="2">The sequence shown here is derived from an EMBL/GenBank/DDBJ whole genome shotgun (WGS) entry which is preliminary data.</text>
</comment>
<evidence type="ECO:0000313" key="3">
    <source>
        <dbReference type="Proteomes" id="UP001501585"/>
    </source>
</evidence>
<accession>A0ABN2T777</accession>
<protein>
    <submittedName>
        <fullName evidence="2">Uncharacterized protein</fullName>
    </submittedName>
</protein>
<reference evidence="2 3" key="1">
    <citation type="journal article" date="2019" name="Int. J. Syst. Evol. Microbiol.">
        <title>The Global Catalogue of Microorganisms (GCM) 10K type strain sequencing project: providing services to taxonomists for standard genome sequencing and annotation.</title>
        <authorList>
            <consortium name="The Broad Institute Genomics Platform"/>
            <consortium name="The Broad Institute Genome Sequencing Center for Infectious Disease"/>
            <person name="Wu L."/>
            <person name="Ma J."/>
        </authorList>
    </citation>
    <scope>NUCLEOTIDE SEQUENCE [LARGE SCALE GENOMIC DNA]</scope>
    <source>
        <strain evidence="2 3">JCM 15313</strain>
    </source>
</reference>
<keyword evidence="3" id="KW-1185">Reference proteome</keyword>
<dbReference type="Proteomes" id="UP001501585">
    <property type="component" value="Unassembled WGS sequence"/>
</dbReference>
<proteinExistence type="predicted"/>
<feature type="region of interest" description="Disordered" evidence="1">
    <location>
        <begin position="1"/>
        <end position="24"/>
    </location>
</feature>
<dbReference type="EMBL" id="BAAAPC010000010">
    <property type="protein sequence ID" value="GAA1999065.1"/>
    <property type="molecule type" value="Genomic_DNA"/>
</dbReference>
<organism evidence="2 3">
    <name type="scientific">Nocardiopsis rhodophaea</name>
    <dbReference type="NCBI Taxonomy" id="280238"/>
    <lineage>
        <taxon>Bacteria</taxon>
        <taxon>Bacillati</taxon>
        <taxon>Actinomycetota</taxon>
        <taxon>Actinomycetes</taxon>
        <taxon>Streptosporangiales</taxon>
        <taxon>Nocardiopsidaceae</taxon>
        <taxon>Nocardiopsis</taxon>
    </lineage>
</organism>
<gene>
    <name evidence="2" type="ORF">GCM10009799_27690</name>
</gene>
<name>A0ABN2T777_9ACTN</name>
<evidence type="ECO:0000313" key="2">
    <source>
        <dbReference type="EMBL" id="GAA1999065.1"/>
    </source>
</evidence>
<evidence type="ECO:0000256" key="1">
    <source>
        <dbReference type="SAM" id="MobiDB-lite"/>
    </source>
</evidence>